<evidence type="ECO:0000256" key="4">
    <source>
        <dbReference type="ARBA" id="ARBA00022679"/>
    </source>
</evidence>
<dbReference type="InterPro" id="IPR050108">
    <property type="entry name" value="CDK"/>
</dbReference>
<dbReference type="InterPro" id="IPR017441">
    <property type="entry name" value="Protein_kinase_ATP_BS"/>
</dbReference>
<dbReference type="PROSITE" id="PS50011">
    <property type="entry name" value="PROTEIN_KINASE_DOM"/>
    <property type="match status" value="1"/>
</dbReference>
<comment type="subcellular location">
    <subcellularLocation>
        <location evidence="1">Nucleus</location>
    </subcellularLocation>
</comment>
<dbReference type="PANTHER" id="PTHR24056">
    <property type="entry name" value="CELL DIVISION PROTEIN KINASE"/>
    <property type="match status" value="1"/>
</dbReference>
<evidence type="ECO:0000256" key="1">
    <source>
        <dbReference type="ARBA" id="ARBA00004123"/>
    </source>
</evidence>
<feature type="compositionally biased region" description="Polar residues" evidence="13">
    <location>
        <begin position="1"/>
        <end position="14"/>
    </location>
</feature>
<evidence type="ECO:0000259" key="14">
    <source>
        <dbReference type="PROSITE" id="PS50011"/>
    </source>
</evidence>
<feature type="binding site" evidence="11">
    <location>
        <position position="68"/>
    </location>
    <ligand>
        <name>ATP</name>
        <dbReference type="ChEBI" id="CHEBI:30616"/>
    </ligand>
</feature>
<sequence>MTQSSTQRHSQPYASPSPRNPVGPESPSKFVGCSKLEEYELANKLGEGTFGEVTKARHRSTGQMVALKRIFVQSENDGVHITSIREIKILKSLDHPNVVPLIDIAIERGNFALRQRANIYMVFPYMDHDLTGLLENPAVRFTLPQIKCYMKQLLSGMHYLHSQKILHRDIKASNLLINNQGTLCIADYGLARAYDPDANEKYTNCVVTRWYRPPELLLSESRYTSAIDMWAIGCVLGEMLRGKPILPGHSDLEQLDCIFRLCGSPSEYTMPGWNDLPGCEGVKSFKSYPRRVKQEFSNDNVHAADLLDKLLVLNPKKRLTASQALDHEFFWSEPLPADPADLPTYEASHEFDIRQQILYH</sequence>
<dbReference type="STRING" id="215637.A0A4P9ZST6"/>
<keyword evidence="6 15" id="KW-0418">Kinase</keyword>
<keyword evidence="5 11" id="KW-0547">Nucleotide-binding</keyword>
<reference evidence="16" key="1">
    <citation type="journal article" date="2018" name="Nat. Microbiol.">
        <title>Leveraging single-cell genomics to expand the fungal tree of life.</title>
        <authorList>
            <person name="Ahrendt S.R."/>
            <person name="Quandt C.A."/>
            <person name="Ciobanu D."/>
            <person name="Clum A."/>
            <person name="Salamov A."/>
            <person name="Andreopoulos B."/>
            <person name="Cheng J.F."/>
            <person name="Woyke T."/>
            <person name="Pelin A."/>
            <person name="Henrissat B."/>
            <person name="Reynolds N.K."/>
            <person name="Benny G.L."/>
            <person name="Smith M.E."/>
            <person name="James T.Y."/>
            <person name="Grigoriev I.V."/>
        </authorList>
    </citation>
    <scope>NUCLEOTIDE SEQUENCE [LARGE SCALE GENOMIC DNA]</scope>
    <source>
        <strain evidence="16">RSA 468</strain>
    </source>
</reference>
<dbReference type="SMART" id="SM00220">
    <property type="entry name" value="S_TKc"/>
    <property type="match status" value="1"/>
</dbReference>
<feature type="domain" description="Protein kinase" evidence="14">
    <location>
        <begin position="39"/>
        <end position="330"/>
    </location>
</feature>
<evidence type="ECO:0000256" key="11">
    <source>
        <dbReference type="PROSITE-ProRule" id="PRU10141"/>
    </source>
</evidence>
<keyword evidence="16" id="KW-1185">Reference proteome</keyword>
<name>A0A4P9ZST6_9FUNG</name>
<dbReference type="GO" id="GO:0004693">
    <property type="term" value="F:cyclin-dependent protein serine/threonine kinase activity"/>
    <property type="evidence" value="ECO:0007669"/>
    <property type="project" value="UniProtKB-EC"/>
</dbReference>
<comment type="catalytic activity">
    <reaction evidence="9">
        <text>L-threonyl-[protein] + ATP = O-phospho-L-threonyl-[protein] + ADP + H(+)</text>
        <dbReference type="Rhea" id="RHEA:46608"/>
        <dbReference type="Rhea" id="RHEA-COMP:11060"/>
        <dbReference type="Rhea" id="RHEA-COMP:11605"/>
        <dbReference type="ChEBI" id="CHEBI:15378"/>
        <dbReference type="ChEBI" id="CHEBI:30013"/>
        <dbReference type="ChEBI" id="CHEBI:30616"/>
        <dbReference type="ChEBI" id="CHEBI:61977"/>
        <dbReference type="ChEBI" id="CHEBI:456216"/>
        <dbReference type="EC" id="2.7.11.22"/>
    </reaction>
</comment>
<keyword evidence="8" id="KW-0539">Nucleus</keyword>
<evidence type="ECO:0000313" key="15">
    <source>
        <dbReference type="EMBL" id="RKP36258.1"/>
    </source>
</evidence>
<dbReference type="GO" id="GO:0005634">
    <property type="term" value="C:nucleus"/>
    <property type="evidence" value="ECO:0007669"/>
    <property type="project" value="UniProtKB-SubCell"/>
</dbReference>
<protein>
    <submittedName>
        <fullName evidence="15">Kinase-like domain-containing protein</fullName>
    </submittedName>
</protein>
<dbReference type="Gene3D" id="1.10.510.10">
    <property type="entry name" value="Transferase(Phosphotransferase) domain 1"/>
    <property type="match status" value="1"/>
</dbReference>
<gene>
    <name evidence="15" type="ORF">BJ085DRAFT_43445</name>
</gene>
<evidence type="ECO:0000256" key="6">
    <source>
        <dbReference type="ARBA" id="ARBA00022777"/>
    </source>
</evidence>
<dbReference type="PANTHER" id="PTHR24056:SF233">
    <property type="entry name" value="CYCLIN-DEPENDENT KINASE 9"/>
    <property type="match status" value="1"/>
</dbReference>
<dbReference type="FunFam" id="3.30.200.20:FF:000124">
    <property type="entry name" value="Cyclin-dependent kinase 4"/>
    <property type="match status" value="1"/>
</dbReference>
<evidence type="ECO:0000256" key="13">
    <source>
        <dbReference type="SAM" id="MobiDB-lite"/>
    </source>
</evidence>
<dbReference type="AlphaFoldDB" id="A0A4P9ZST6"/>
<comment type="catalytic activity">
    <reaction evidence="10">
        <text>L-seryl-[protein] + ATP = O-phospho-L-seryl-[protein] + ADP + H(+)</text>
        <dbReference type="Rhea" id="RHEA:17989"/>
        <dbReference type="Rhea" id="RHEA-COMP:9863"/>
        <dbReference type="Rhea" id="RHEA-COMP:11604"/>
        <dbReference type="ChEBI" id="CHEBI:15378"/>
        <dbReference type="ChEBI" id="CHEBI:29999"/>
        <dbReference type="ChEBI" id="CHEBI:30616"/>
        <dbReference type="ChEBI" id="CHEBI:83421"/>
        <dbReference type="ChEBI" id="CHEBI:456216"/>
        <dbReference type="EC" id="2.7.11.22"/>
    </reaction>
</comment>
<feature type="region of interest" description="Disordered" evidence="13">
    <location>
        <begin position="1"/>
        <end position="29"/>
    </location>
</feature>
<dbReference type="Proteomes" id="UP000268162">
    <property type="component" value="Unassembled WGS sequence"/>
</dbReference>
<evidence type="ECO:0000256" key="10">
    <source>
        <dbReference type="ARBA" id="ARBA00048367"/>
    </source>
</evidence>
<evidence type="ECO:0000256" key="7">
    <source>
        <dbReference type="ARBA" id="ARBA00022840"/>
    </source>
</evidence>
<evidence type="ECO:0000256" key="12">
    <source>
        <dbReference type="RuleBase" id="RU000304"/>
    </source>
</evidence>
<proteinExistence type="inferred from homology"/>
<dbReference type="InterPro" id="IPR000719">
    <property type="entry name" value="Prot_kinase_dom"/>
</dbReference>
<keyword evidence="7 11" id="KW-0067">ATP-binding</keyword>
<dbReference type="Pfam" id="PF00069">
    <property type="entry name" value="Pkinase"/>
    <property type="match status" value="1"/>
</dbReference>
<evidence type="ECO:0000256" key="3">
    <source>
        <dbReference type="ARBA" id="ARBA00022527"/>
    </source>
</evidence>
<evidence type="ECO:0000256" key="5">
    <source>
        <dbReference type="ARBA" id="ARBA00022741"/>
    </source>
</evidence>
<dbReference type="EMBL" id="ML002688">
    <property type="protein sequence ID" value="RKP36258.1"/>
    <property type="molecule type" value="Genomic_DNA"/>
</dbReference>
<evidence type="ECO:0000256" key="2">
    <source>
        <dbReference type="ARBA" id="ARBA00006485"/>
    </source>
</evidence>
<accession>A0A4P9ZST6</accession>
<evidence type="ECO:0000256" key="8">
    <source>
        <dbReference type="ARBA" id="ARBA00023242"/>
    </source>
</evidence>
<organism evidence="15 16">
    <name type="scientific">Dimargaris cristalligena</name>
    <dbReference type="NCBI Taxonomy" id="215637"/>
    <lineage>
        <taxon>Eukaryota</taxon>
        <taxon>Fungi</taxon>
        <taxon>Fungi incertae sedis</taxon>
        <taxon>Zoopagomycota</taxon>
        <taxon>Kickxellomycotina</taxon>
        <taxon>Dimargaritomycetes</taxon>
        <taxon>Dimargaritales</taxon>
        <taxon>Dimargaritaceae</taxon>
        <taxon>Dimargaris</taxon>
    </lineage>
</organism>
<evidence type="ECO:0000313" key="16">
    <source>
        <dbReference type="Proteomes" id="UP000268162"/>
    </source>
</evidence>
<dbReference type="FunFam" id="1.10.510.10:FF:000562">
    <property type="entry name" value="Serine/threonine-protein kinase bur1"/>
    <property type="match status" value="1"/>
</dbReference>
<evidence type="ECO:0000256" key="9">
    <source>
        <dbReference type="ARBA" id="ARBA00047811"/>
    </source>
</evidence>
<dbReference type="InterPro" id="IPR011009">
    <property type="entry name" value="Kinase-like_dom_sf"/>
</dbReference>
<comment type="similarity">
    <text evidence="2">Belongs to the protein kinase superfamily. CMGC Ser/Thr protein kinase family. CDC2/CDKX subfamily.</text>
</comment>
<dbReference type="Gene3D" id="3.30.200.20">
    <property type="entry name" value="Phosphorylase Kinase, domain 1"/>
    <property type="match status" value="1"/>
</dbReference>
<keyword evidence="4" id="KW-0808">Transferase</keyword>
<dbReference type="InterPro" id="IPR008271">
    <property type="entry name" value="Ser/Thr_kinase_AS"/>
</dbReference>
<dbReference type="SUPFAM" id="SSF56112">
    <property type="entry name" value="Protein kinase-like (PK-like)"/>
    <property type="match status" value="1"/>
</dbReference>
<dbReference type="PROSITE" id="PS00108">
    <property type="entry name" value="PROTEIN_KINASE_ST"/>
    <property type="match status" value="1"/>
</dbReference>
<dbReference type="GO" id="GO:0005524">
    <property type="term" value="F:ATP binding"/>
    <property type="evidence" value="ECO:0007669"/>
    <property type="project" value="UniProtKB-UniRule"/>
</dbReference>
<keyword evidence="3 12" id="KW-0723">Serine/threonine-protein kinase</keyword>
<dbReference type="PROSITE" id="PS00107">
    <property type="entry name" value="PROTEIN_KINASE_ATP"/>
    <property type="match status" value="1"/>
</dbReference>